<comment type="cofactor">
    <cofactor evidence="1">
        <name>Mg(2+)</name>
        <dbReference type="ChEBI" id="CHEBI:18420"/>
    </cofactor>
</comment>
<dbReference type="GO" id="GO:0016836">
    <property type="term" value="F:hydro-lyase activity"/>
    <property type="evidence" value="ECO:0007669"/>
    <property type="project" value="TreeGrafter"/>
</dbReference>
<dbReference type="EMBL" id="UINC01003815">
    <property type="protein sequence ID" value="SVA09476.1"/>
    <property type="molecule type" value="Genomic_DNA"/>
</dbReference>
<accession>A0A381SZV6</accession>
<dbReference type="SMART" id="SM00922">
    <property type="entry name" value="MR_MLE"/>
    <property type="match status" value="1"/>
</dbReference>
<dbReference type="SUPFAM" id="SSF51604">
    <property type="entry name" value="Enolase C-terminal domain-like"/>
    <property type="match status" value="1"/>
</dbReference>
<organism evidence="5">
    <name type="scientific">marine metagenome</name>
    <dbReference type="NCBI Taxonomy" id="408172"/>
    <lineage>
        <taxon>unclassified sequences</taxon>
        <taxon>metagenomes</taxon>
        <taxon>ecological metagenomes</taxon>
    </lineage>
</organism>
<evidence type="ECO:0000313" key="5">
    <source>
        <dbReference type="EMBL" id="SVA09476.1"/>
    </source>
</evidence>
<reference evidence="5" key="1">
    <citation type="submission" date="2018-05" db="EMBL/GenBank/DDBJ databases">
        <authorList>
            <person name="Lanie J.A."/>
            <person name="Ng W.-L."/>
            <person name="Kazmierczak K.M."/>
            <person name="Andrzejewski T.M."/>
            <person name="Davidsen T.M."/>
            <person name="Wayne K.J."/>
            <person name="Tettelin H."/>
            <person name="Glass J.I."/>
            <person name="Rusch D."/>
            <person name="Podicherti R."/>
            <person name="Tsui H.-C.T."/>
            <person name="Winkler M.E."/>
        </authorList>
    </citation>
    <scope>NUCLEOTIDE SEQUENCE</scope>
</reference>
<keyword evidence="2" id="KW-0479">Metal-binding</keyword>
<dbReference type="Pfam" id="PF13378">
    <property type="entry name" value="MR_MLE_C"/>
    <property type="match status" value="1"/>
</dbReference>
<dbReference type="Pfam" id="PF02746">
    <property type="entry name" value="MR_MLE_N"/>
    <property type="match status" value="1"/>
</dbReference>
<feature type="domain" description="Mandelate racemase/muconate lactonizing enzyme C-terminal" evidence="4">
    <location>
        <begin position="137"/>
        <end position="237"/>
    </location>
</feature>
<evidence type="ECO:0000259" key="4">
    <source>
        <dbReference type="SMART" id="SM00922"/>
    </source>
</evidence>
<evidence type="ECO:0000256" key="1">
    <source>
        <dbReference type="ARBA" id="ARBA00001946"/>
    </source>
</evidence>
<dbReference type="InterPro" id="IPR013341">
    <property type="entry name" value="Mandelate_racemase_N_dom"/>
</dbReference>
<dbReference type="Gene3D" id="3.20.20.120">
    <property type="entry name" value="Enolase-like C-terminal domain"/>
    <property type="match status" value="1"/>
</dbReference>
<dbReference type="CDD" id="cd03316">
    <property type="entry name" value="MR_like"/>
    <property type="match status" value="1"/>
</dbReference>
<dbReference type="SUPFAM" id="SSF54826">
    <property type="entry name" value="Enolase N-terminal domain-like"/>
    <property type="match status" value="1"/>
</dbReference>
<dbReference type="SFLD" id="SFLDS00001">
    <property type="entry name" value="Enolase"/>
    <property type="match status" value="1"/>
</dbReference>
<dbReference type="GO" id="GO:0000287">
    <property type="term" value="F:magnesium ion binding"/>
    <property type="evidence" value="ECO:0007669"/>
    <property type="project" value="TreeGrafter"/>
</dbReference>
<dbReference type="AlphaFoldDB" id="A0A381SZV6"/>
<dbReference type="PANTHER" id="PTHR13794">
    <property type="entry name" value="ENOLASE SUPERFAMILY, MANDELATE RACEMASE"/>
    <property type="match status" value="1"/>
</dbReference>
<dbReference type="InterPro" id="IPR029065">
    <property type="entry name" value="Enolase_C-like"/>
</dbReference>
<sequence length="388" mass="43292">MKITGYKLDKYIQQLDRAIGDANYPKGDDLMGMSILRIETDEGITGIAPGGNDAVEDLFHVIEGKDPRGVTGLWKEMVDWVHKGNNEGEINGAISAIDVALWDLKAKINDEPLWQTLGAREGRAKAYASDIGYNLSDDELHAFYSRMADMGIDGGKIKIGLNMKDDLRRIGIMNDAFRKVKNRPYLMIDTNEYWSPKQAIRYINQIEEHFDIFWAEEPARRWDYDGLRQVSRGISAAVASGENLNDVGQMYPLISQQAIDVANVGVGHSGITGARQVANMCYAYELPVTMMNCPANFMAHLAAALPNHNMMEVVDPGREDAFESWDNHIEDGWIVIGNTPGLGISINTDKINALQSADFNRKPGFPFPRREGAGLWIKDIEPGEVDWK</sequence>
<dbReference type="Gene3D" id="3.30.390.10">
    <property type="entry name" value="Enolase-like, N-terminal domain"/>
    <property type="match status" value="1"/>
</dbReference>
<name>A0A381SZV6_9ZZZZ</name>
<proteinExistence type="predicted"/>
<dbReference type="InterPro" id="IPR029017">
    <property type="entry name" value="Enolase-like_N"/>
</dbReference>
<keyword evidence="3" id="KW-0460">Magnesium</keyword>
<dbReference type="PANTHER" id="PTHR13794:SF58">
    <property type="entry name" value="MITOCHONDRIAL ENOLASE SUPERFAMILY MEMBER 1"/>
    <property type="match status" value="1"/>
</dbReference>
<protein>
    <recommendedName>
        <fullName evidence="4">Mandelate racemase/muconate lactonizing enzyme C-terminal domain-containing protein</fullName>
    </recommendedName>
</protein>
<gene>
    <name evidence="5" type="ORF">METZ01_LOCUS62330</name>
</gene>
<evidence type="ECO:0000256" key="2">
    <source>
        <dbReference type="ARBA" id="ARBA00022723"/>
    </source>
</evidence>
<dbReference type="InterPro" id="IPR046945">
    <property type="entry name" value="RHMD-like"/>
</dbReference>
<evidence type="ECO:0000256" key="3">
    <source>
        <dbReference type="ARBA" id="ARBA00022842"/>
    </source>
</evidence>
<dbReference type="GO" id="GO:0016052">
    <property type="term" value="P:carbohydrate catabolic process"/>
    <property type="evidence" value="ECO:0007669"/>
    <property type="project" value="TreeGrafter"/>
</dbReference>
<dbReference type="InterPro" id="IPR013342">
    <property type="entry name" value="Mandelate_racemase_C"/>
</dbReference>
<dbReference type="InterPro" id="IPR036849">
    <property type="entry name" value="Enolase-like_C_sf"/>
</dbReference>